<name>A0A940S4C6_9PROT</name>
<reference evidence="1" key="1">
    <citation type="submission" date="2021-03" db="EMBL/GenBank/DDBJ databases">
        <authorList>
            <person name="So Y."/>
        </authorList>
    </citation>
    <scope>NUCLEOTIDE SEQUENCE</scope>
    <source>
        <strain evidence="1">SG15</strain>
    </source>
</reference>
<sequence length="130" mass="13854">MNTTNLARFLGWFSIGLGAMEILGGRTLARRLGMTGRTGLFRAYGVREVANGVAILANPTSAPLLWARVGGDALDIATLAGTPSYGPAERRNAKIALAAVLGVTFLDILCAVRLKEEGEQPPRGLPRYWS</sequence>
<dbReference type="RefSeq" id="WP_209370796.1">
    <property type="nucleotide sequence ID" value="NZ_JAGIZA010000002.1"/>
</dbReference>
<dbReference type="EMBL" id="JAGIZA010000002">
    <property type="protein sequence ID" value="MBP0491860.1"/>
    <property type="molecule type" value="Genomic_DNA"/>
</dbReference>
<comment type="caution">
    <text evidence="1">The sequence shown here is derived from an EMBL/GenBank/DDBJ whole genome shotgun (WGS) entry which is preliminary data.</text>
</comment>
<dbReference type="AlphaFoldDB" id="A0A940S4C6"/>
<accession>A0A940S4C6</accession>
<protein>
    <recommendedName>
        <fullName evidence="3">Cyclase dehydrase</fullName>
    </recommendedName>
</protein>
<evidence type="ECO:0000313" key="2">
    <source>
        <dbReference type="Proteomes" id="UP000677537"/>
    </source>
</evidence>
<proteinExistence type="predicted"/>
<gene>
    <name evidence="1" type="ORF">J5Y10_03610</name>
</gene>
<dbReference type="Proteomes" id="UP000677537">
    <property type="component" value="Unassembled WGS sequence"/>
</dbReference>
<organism evidence="1 2">
    <name type="scientific">Roseomonas indoligenes</name>
    <dbReference type="NCBI Taxonomy" id="2820811"/>
    <lineage>
        <taxon>Bacteria</taxon>
        <taxon>Pseudomonadati</taxon>
        <taxon>Pseudomonadota</taxon>
        <taxon>Alphaproteobacteria</taxon>
        <taxon>Acetobacterales</taxon>
        <taxon>Roseomonadaceae</taxon>
        <taxon>Roseomonas</taxon>
    </lineage>
</organism>
<evidence type="ECO:0000313" key="1">
    <source>
        <dbReference type="EMBL" id="MBP0491860.1"/>
    </source>
</evidence>
<evidence type="ECO:0008006" key="3">
    <source>
        <dbReference type="Google" id="ProtNLM"/>
    </source>
</evidence>
<keyword evidence="2" id="KW-1185">Reference proteome</keyword>